<organism evidence="3 4">
    <name type="scientific">Bimuria novae-zelandiae CBS 107.79</name>
    <dbReference type="NCBI Taxonomy" id="1447943"/>
    <lineage>
        <taxon>Eukaryota</taxon>
        <taxon>Fungi</taxon>
        <taxon>Dikarya</taxon>
        <taxon>Ascomycota</taxon>
        <taxon>Pezizomycotina</taxon>
        <taxon>Dothideomycetes</taxon>
        <taxon>Pleosporomycetidae</taxon>
        <taxon>Pleosporales</taxon>
        <taxon>Massarineae</taxon>
        <taxon>Didymosphaeriaceae</taxon>
        <taxon>Bimuria</taxon>
    </lineage>
</organism>
<protein>
    <submittedName>
        <fullName evidence="3">Uncharacterized protein</fullName>
    </submittedName>
</protein>
<evidence type="ECO:0000313" key="4">
    <source>
        <dbReference type="Proteomes" id="UP000800036"/>
    </source>
</evidence>
<dbReference type="Proteomes" id="UP000800036">
    <property type="component" value="Unassembled WGS sequence"/>
</dbReference>
<accession>A0A6A5VNG6</accession>
<feature type="compositionally biased region" description="Low complexity" evidence="1">
    <location>
        <begin position="114"/>
        <end position="125"/>
    </location>
</feature>
<feature type="compositionally biased region" description="Basic and acidic residues" evidence="1">
    <location>
        <begin position="81"/>
        <end position="96"/>
    </location>
</feature>
<reference evidence="3" key="1">
    <citation type="journal article" date="2020" name="Stud. Mycol.">
        <title>101 Dothideomycetes genomes: a test case for predicting lifestyles and emergence of pathogens.</title>
        <authorList>
            <person name="Haridas S."/>
            <person name="Albert R."/>
            <person name="Binder M."/>
            <person name="Bloem J."/>
            <person name="Labutti K."/>
            <person name="Salamov A."/>
            <person name="Andreopoulos B."/>
            <person name="Baker S."/>
            <person name="Barry K."/>
            <person name="Bills G."/>
            <person name="Bluhm B."/>
            <person name="Cannon C."/>
            <person name="Castanera R."/>
            <person name="Culley D."/>
            <person name="Daum C."/>
            <person name="Ezra D."/>
            <person name="Gonzalez J."/>
            <person name="Henrissat B."/>
            <person name="Kuo A."/>
            <person name="Liang C."/>
            <person name="Lipzen A."/>
            <person name="Lutzoni F."/>
            <person name="Magnuson J."/>
            <person name="Mondo S."/>
            <person name="Nolan M."/>
            <person name="Ohm R."/>
            <person name="Pangilinan J."/>
            <person name="Park H.-J."/>
            <person name="Ramirez L."/>
            <person name="Alfaro M."/>
            <person name="Sun H."/>
            <person name="Tritt A."/>
            <person name="Yoshinaga Y."/>
            <person name="Zwiers L.-H."/>
            <person name="Turgeon B."/>
            <person name="Goodwin S."/>
            <person name="Spatafora J."/>
            <person name="Crous P."/>
            <person name="Grigoriev I."/>
        </authorList>
    </citation>
    <scope>NUCLEOTIDE SEQUENCE</scope>
    <source>
        <strain evidence="3">CBS 107.79</strain>
    </source>
</reference>
<feature type="transmembrane region" description="Helical" evidence="2">
    <location>
        <begin position="6"/>
        <end position="28"/>
    </location>
</feature>
<name>A0A6A5VNG6_9PLEO</name>
<gene>
    <name evidence="3" type="ORF">BU23DRAFT_250197</name>
</gene>
<keyword evidence="4" id="KW-1185">Reference proteome</keyword>
<evidence type="ECO:0000256" key="2">
    <source>
        <dbReference type="SAM" id="Phobius"/>
    </source>
</evidence>
<feature type="compositionally biased region" description="Pro residues" evidence="1">
    <location>
        <begin position="44"/>
        <end position="59"/>
    </location>
</feature>
<dbReference type="AlphaFoldDB" id="A0A6A5VNG6"/>
<evidence type="ECO:0000313" key="3">
    <source>
        <dbReference type="EMBL" id="KAF1978039.1"/>
    </source>
</evidence>
<keyword evidence="2" id="KW-1133">Transmembrane helix</keyword>
<sequence length="185" mass="19098">MSTAAKAGIAIGAVFCVLVAILIAVLLFRRRKRTPQYPPEYSQAPPPMAPAPYAPPPQQPLQVQTTGGASFAASKPEVSPIEEKTPTYAVTRKEVRGGSGVASPLSQGTPVMKHASPLPAHSPAPTEVAGSVPLPRHEVPSDASPGAYQDGGPDGGQGRWVYEVSGSQQGHGQGRDGAFELGSGR</sequence>
<feature type="region of interest" description="Disordered" evidence="1">
    <location>
        <begin position="36"/>
        <end position="185"/>
    </location>
</feature>
<proteinExistence type="predicted"/>
<evidence type="ECO:0000256" key="1">
    <source>
        <dbReference type="SAM" id="MobiDB-lite"/>
    </source>
</evidence>
<keyword evidence="2" id="KW-0812">Transmembrane</keyword>
<dbReference type="EMBL" id="ML976661">
    <property type="protein sequence ID" value="KAF1978039.1"/>
    <property type="molecule type" value="Genomic_DNA"/>
</dbReference>
<keyword evidence="2" id="KW-0472">Membrane</keyword>